<dbReference type="Pfam" id="PF12688">
    <property type="entry name" value="TPR_5"/>
    <property type="match status" value="1"/>
</dbReference>
<name>A0A438MJA0_9ACTN</name>
<dbReference type="InterPro" id="IPR011990">
    <property type="entry name" value="TPR-like_helical_dom_sf"/>
</dbReference>
<gene>
    <name evidence="2" type="ORF">EDD27_8730</name>
</gene>
<evidence type="ECO:0000313" key="2">
    <source>
        <dbReference type="EMBL" id="RVX45904.1"/>
    </source>
</evidence>
<dbReference type="SUPFAM" id="SSF48452">
    <property type="entry name" value="TPR-like"/>
    <property type="match status" value="1"/>
</dbReference>
<evidence type="ECO:0000259" key="1">
    <source>
        <dbReference type="Pfam" id="PF12688"/>
    </source>
</evidence>
<evidence type="ECO:0000313" key="3">
    <source>
        <dbReference type="Proteomes" id="UP000284824"/>
    </source>
</evidence>
<dbReference type="OrthoDB" id="193829at2"/>
<accession>A0A438MJA0</accession>
<feature type="domain" description="Tetratrico peptide repeat group 5" evidence="1">
    <location>
        <begin position="38"/>
        <end position="155"/>
    </location>
</feature>
<dbReference type="AlphaFoldDB" id="A0A438MJA0"/>
<organism evidence="2 3">
    <name type="scientific">Nonomuraea polychroma</name>
    <dbReference type="NCBI Taxonomy" id="46176"/>
    <lineage>
        <taxon>Bacteria</taxon>
        <taxon>Bacillati</taxon>
        <taxon>Actinomycetota</taxon>
        <taxon>Actinomycetes</taxon>
        <taxon>Streptosporangiales</taxon>
        <taxon>Streptosporangiaceae</taxon>
        <taxon>Nonomuraea</taxon>
    </lineage>
</organism>
<sequence>MLNEELAQAVRLREEGKRGEARQLLVELARRHPDDVNVAYQTAWVHDTLGLEAEAVPYYERALAGAGLSAEDRRGALTGYGSTLRVLGRFEEALEVFGRGLAEFPGDPALRTFMAMALHNAGRSAEAVSTLLKVVAESDKSGGYRRAIEYYADNLDETV</sequence>
<protein>
    <submittedName>
        <fullName evidence="2">Tetratricopeptide repeat protein</fullName>
    </submittedName>
</protein>
<dbReference type="RefSeq" id="WP_127937672.1">
    <property type="nucleotide sequence ID" value="NZ_SAUN01000001.1"/>
</dbReference>
<dbReference type="Proteomes" id="UP000284824">
    <property type="component" value="Unassembled WGS sequence"/>
</dbReference>
<keyword evidence="3" id="KW-1185">Reference proteome</keyword>
<reference evidence="2 3" key="1">
    <citation type="submission" date="2019-01" db="EMBL/GenBank/DDBJ databases">
        <title>Sequencing the genomes of 1000 actinobacteria strains.</title>
        <authorList>
            <person name="Klenk H.-P."/>
        </authorList>
    </citation>
    <scope>NUCLEOTIDE SEQUENCE [LARGE SCALE GENOMIC DNA]</scope>
    <source>
        <strain evidence="2 3">DSM 43925</strain>
    </source>
</reference>
<comment type="caution">
    <text evidence="2">The sequence shown here is derived from an EMBL/GenBank/DDBJ whole genome shotgun (WGS) entry which is preliminary data.</text>
</comment>
<proteinExistence type="predicted"/>
<dbReference type="InterPro" id="IPR041656">
    <property type="entry name" value="TPR_5"/>
</dbReference>
<dbReference type="EMBL" id="SAUN01000001">
    <property type="protein sequence ID" value="RVX45904.1"/>
    <property type="molecule type" value="Genomic_DNA"/>
</dbReference>
<dbReference type="Gene3D" id="1.25.40.10">
    <property type="entry name" value="Tetratricopeptide repeat domain"/>
    <property type="match status" value="1"/>
</dbReference>